<proteinExistence type="predicted"/>
<dbReference type="Gene3D" id="1.20.1260.10">
    <property type="match status" value="1"/>
</dbReference>
<evidence type="ECO:0000313" key="2">
    <source>
        <dbReference type="Proteomes" id="UP001324287"/>
    </source>
</evidence>
<accession>A0ABZ1B3T1</accession>
<dbReference type="InterPro" id="IPR012347">
    <property type="entry name" value="Ferritin-like"/>
</dbReference>
<evidence type="ECO:0000313" key="1">
    <source>
        <dbReference type="EMBL" id="WRL65469.1"/>
    </source>
</evidence>
<protein>
    <submittedName>
        <fullName evidence="1">Phenylacetic acid catabolic protein</fullName>
    </submittedName>
</protein>
<name>A0ABZ1B3T1_9ACTN</name>
<dbReference type="Pfam" id="PF05138">
    <property type="entry name" value="PaaA_PaaC"/>
    <property type="match status" value="1"/>
</dbReference>
<keyword evidence="2" id="KW-1185">Reference proteome</keyword>
<dbReference type="EMBL" id="CP141261">
    <property type="protein sequence ID" value="WRL65469.1"/>
    <property type="molecule type" value="Genomic_DNA"/>
</dbReference>
<dbReference type="InterPro" id="IPR009078">
    <property type="entry name" value="Ferritin-like_SF"/>
</dbReference>
<reference evidence="1 2" key="1">
    <citation type="submission" date="2023-12" db="EMBL/GenBank/DDBJ databases">
        <title>Blastococcus brunescens sp. nov., an actonobacterium isolated from sandstone collected in sahara desert.</title>
        <authorList>
            <person name="Gtari M."/>
            <person name="Ghodhbane F."/>
        </authorList>
    </citation>
    <scope>NUCLEOTIDE SEQUENCE [LARGE SCALE GENOMIC DNA]</scope>
    <source>
        <strain evidence="1 2">BMG 8361</strain>
    </source>
</reference>
<sequence>MESRLVDAGVAVDPAGVRDEVRSVLTQVLDQATLRVPAWPADAPPLARHGEHGEVLTELLAGLQGLARKHPAATW</sequence>
<organism evidence="1 2">
    <name type="scientific">Blastococcus brunescens</name>
    <dbReference type="NCBI Taxonomy" id="1564165"/>
    <lineage>
        <taxon>Bacteria</taxon>
        <taxon>Bacillati</taxon>
        <taxon>Actinomycetota</taxon>
        <taxon>Actinomycetes</taxon>
        <taxon>Geodermatophilales</taxon>
        <taxon>Geodermatophilaceae</taxon>
        <taxon>Blastococcus</taxon>
    </lineage>
</organism>
<dbReference type="SUPFAM" id="SSF47240">
    <property type="entry name" value="Ferritin-like"/>
    <property type="match status" value="1"/>
</dbReference>
<gene>
    <name evidence="1" type="ORF">U6N30_07575</name>
</gene>
<dbReference type="InterPro" id="IPR007814">
    <property type="entry name" value="PaaA_PaaC"/>
</dbReference>
<dbReference type="Proteomes" id="UP001324287">
    <property type="component" value="Chromosome"/>
</dbReference>